<feature type="transmembrane region" description="Helical" evidence="1">
    <location>
        <begin position="115"/>
        <end position="136"/>
    </location>
</feature>
<feature type="transmembrane region" description="Helical" evidence="1">
    <location>
        <begin position="173"/>
        <end position="194"/>
    </location>
</feature>
<dbReference type="Proteomes" id="UP000198648">
    <property type="component" value="Unassembled WGS sequence"/>
</dbReference>
<dbReference type="EMBL" id="FOEI01000002">
    <property type="protein sequence ID" value="SEP82796.1"/>
    <property type="molecule type" value="Genomic_DNA"/>
</dbReference>
<keyword evidence="1" id="KW-0472">Membrane</keyword>
<proteinExistence type="predicted"/>
<feature type="transmembrane region" description="Helical" evidence="1">
    <location>
        <begin position="142"/>
        <end position="161"/>
    </location>
</feature>
<dbReference type="AlphaFoldDB" id="A0A1H9B188"/>
<gene>
    <name evidence="2" type="ORF">SAMN05444005_102452</name>
</gene>
<feature type="transmembrane region" description="Helical" evidence="1">
    <location>
        <begin position="200"/>
        <end position="219"/>
    </location>
</feature>
<reference evidence="2 3" key="1">
    <citation type="submission" date="2016-10" db="EMBL/GenBank/DDBJ databases">
        <authorList>
            <person name="de Groot N.N."/>
        </authorList>
    </citation>
    <scope>NUCLEOTIDE SEQUENCE [LARGE SCALE GENOMIC DNA]</scope>
    <source>
        <strain evidence="2 3">DSM 27078</strain>
    </source>
</reference>
<name>A0A1H9B188_9FLAO</name>
<evidence type="ECO:0000256" key="1">
    <source>
        <dbReference type="SAM" id="Phobius"/>
    </source>
</evidence>
<sequence length="231" mass="26892">MINIDVSKYKNIIFLLTAIYFVNLVLYSLSSILEYKSIETIFWFCRIPILILLYLLTGKTNFIYLFGLLLYQTASILFATSNQDLFLYGSFASIGFKICLLILLLPLINKSNRKAIILASLPFFILYLYIIELVMYSLGDSLLIWLLNALITSFMGGIAIIHYNKNFDLKGYWLLISSIFFIIQIGAFFINKFYIKSEAIYQMVIFFYGLSHFTFYKFLILKEAENTKHTV</sequence>
<protein>
    <recommendedName>
        <fullName evidence="4">YhhN-like protein</fullName>
    </recommendedName>
</protein>
<feature type="transmembrane region" description="Helical" evidence="1">
    <location>
        <begin position="12"/>
        <end position="29"/>
    </location>
</feature>
<organism evidence="2 3">
    <name type="scientific">Flavobacterium urocaniciphilum</name>
    <dbReference type="NCBI Taxonomy" id="1299341"/>
    <lineage>
        <taxon>Bacteria</taxon>
        <taxon>Pseudomonadati</taxon>
        <taxon>Bacteroidota</taxon>
        <taxon>Flavobacteriia</taxon>
        <taxon>Flavobacteriales</taxon>
        <taxon>Flavobacteriaceae</taxon>
        <taxon>Flavobacterium</taxon>
    </lineage>
</organism>
<feature type="transmembrane region" description="Helical" evidence="1">
    <location>
        <begin position="41"/>
        <end position="57"/>
    </location>
</feature>
<evidence type="ECO:0000313" key="2">
    <source>
        <dbReference type="EMBL" id="SEP82796.1"/>
    </source>
</evidence>
<evidence type="ECO:0000313" key="3">
    <source>
        <dbReference type="Proteomes" id="UP000198648"/>
    </source>
</evidence>
<keyword evidence="1" id="KW-0812">Transmembrane</keyword>
<evidence type="ECO:0008006" key="4">
    <source>
        <dbReference type="Google" id="ProtNLM"/>
    </source>
</evidence>
<accession>A0A1H9B188</accession>
<keyword evidence="3" id="KW-1185">Reference proteome</keyword>
<feature type="transmembrane region" description="Helical" evidence="1">
    <location>
        <begin position="62"/>
        <end position="79"/>
    </location>
</feature>
<keyword evidence="1" id="KW-1133">Transmembrane helix</keyword>
<feature type="transmembrane region" description="Helical" evidence="1">
    <location>
        <begin position="85"/>
        <end position="108"/>
    </location>
</feature>